<dbReference type="InterPro" id="IPR045584">
    <property type="entry name" value="Pilin-like"/>
</dbReference>
<dbReference type="Pfam" id="PF07963">
    <property type="entry name" value="N_methyl"/>
    <property type="match status" value="1"/>
</dbReference>
<keyword evidence="3" id="KW-1185">Reference proteome</keyword>
<evidence type="ECO:0000313" key="2">
    <source>
        <dbReference type="EMBL" id="EGL53975.1"/>
    </source>
</evidence>
<proteinExistence type="predicted"/>
<dbReference type="SUPFAM" id="SSF54523">
    <property type="entry name" value="Pili subunits"/>
    <property type="match status" value="1"/>
</dbReference>
<dbReference type="Gene3D" id="3.30.700.10">
    <property type="entry name" value="Glycoprotein, Type 4 Pilin"/>
    <property type="match status" value="1"/>
</dbReference>
<keyword evidence="1" id="KW-0472">Membrane</keyword>
<sequence>MVEKQTYFNLEKKMSNYQRTKSQTGFTLVELMIVVAVLGILASLGLKGYQSWIRTTNVDVASYFVERDFFSAASQCYRMNRSYSQCNKNELVTFGLDDKTPWDLDWTVSISGNTFTLNLPTSDSVSAEMLAKRLNSSDVDHISNATNSSSAVTISLAMP</sequence>
<evidence type="ECO:0000313" key="3">
    <source>
        <dbReference type="Proteomes" id="UP000003544"/>
    </source>
</evidence>
<dbReference type="AlphaFoldDB" id="F5T0X6"/>
<keyword evidence="1" id="KW-1133">Transmembrane helix</keyword>
<dbReference type="InterPro" id="IPR012902">
    <property type="entry name" value="N_methyl_site"/>
</dbReference>
<accession>F5T0X6</accession>
<name>F5T0X6_9GAMM</name>
<dbReference type="NCBIfam" id="TIGR02532">
    <property type="entry name" value="IV_pilin_GFxxxE"/>
    <property type="match status" value="1"/>
</dbReference>
<dbReference type="STRING" id="1026882.MAMP_00409"/>
<feature type="transmembrane region" description="Helical" evidence="1">
    <location>
        <begin position="25"/>
        <end position="46"/>
    </location>
</feature>
<protein>
    <submittedName>
        <fullName evidence="2">Uncharacterized protein</fullName>
    </submittedName>
</protein>
<comment type="caution">
    <text evidence="2">The sequence shown here is derived from an EMBL/GenBank/DDBJ whole genome shotgun (WGS) entry which is preliminary data.</text>
</comment>
<reference evidence="2 3" key="1">
    <citation type="journal article" date="2011" name="J. Bacteriol.">
        <title>Draft genome sequence of Methylophaga aminisulfidivorans MP T.</title>
        <authorList>
            <person name="Han G.H."/>
            <person name="Kim W."/>
            <person name="Chun J."/>
            <person name="Kim S.W."/>
        </authorList>
    </citation>
    <scope>NUCLEOTIDE SEQUENCE [LARGE SCALE GENOMIC DNA]</scope>
    <source>
        <strain evidence="3">MP(T)</strain>
    </source>
</reference>
<dbReference type="Proteomes" id="UP000003544">
    <property type="component" value="Unassembled WGS sequence"/>
</dbReference>
<dbReference type="PROSITE" id="PS00409">
    <property type="entry name" value="PROKAR_NTER_METHYL"/>
    <property type="match status" value="1"/>
</dbReference>
<evidence type="ECO:0000256" key="1">
    <source>
        <dbReference type="SAM" id="Phobius"/>
    </source>
</evidence>
<gene>
    <name evidence="2" type="ORF">MAMP_00409</name>
</gene>
<keyword evidence="1" id="KW-0812">Transmembrane</keyword>
<organism evidence="2 3">
    <name type="scientific">Methylophaga aminisulfidivorans MP</name>
    <dbReference type="NCBI Taxonomy" id="1026882"/>
    <lineage>
        <taxon>Bacteria</taxon>
        <taxon>Pseudomonadati</taxon>
        <taxon>Pseudomonadota</taxon>
        <taxon>Gammaproteobacteria</taxon>
        <taxon>Thiotrichales</taxon>
        <taxon>Piscirickettsiaceae</taxon>
        <taxon>Methylophaga</taxon>
    </lineage>
</organism>
<dbReference type="EMBL" id="AFIG01000002">
    <property type="protein sequence ID" value="EGL53975.1"/>
    <property type="molecule type" value="Genomic_DNA"/>
</dbReference>